<comment type="subcellular location">
    <subcellularLocation>
        <location evidence="1 10">Golgi apparatus membrane</location>
        <topology evidence="1 10">Single-pass type II membrane protein</topology>
    </subcellularLocation>
</comment>
<keyword evidence="12" id="KW-1185">Reference proteome</keyword>
<evidence type="ECO:0000256" key="3">
    <source>
        <dbReference type="ARBA" id="ARBA00022676"/>
    </source>
</evidence>
<dbReference type="PANTHER" id="PTHR11214:SF3">
    <property type="entry name" value="BETA-1,3-GALACTOSYLTRANSFERASE 6"/>
    <property type="match status" value="1"/>
</dbReference>
<dbReference type="GO" id="GO:0016758">
    <property type="term" value="F:hexosyltransferase activity"/>
    <property type="evidence" value="ECO:0007669"/>
    <property type="project" value="InterPro"/>
</dbReference>
<protein>
    <recommendedName>
        <fullName evidence="10">Hexosyltransferase</fullName>
        <ecNumber evidence="10">2.4.1.-</ecNumber>
    </recommendedName>
</protein>
<evidence type="ECO:0000256" key="6">
    <source>
        <dbReference type="ARBA" id="ARBA00022968"/>
    </source>
</evidence>
<dbReference type="InterPro" id="IPR002659">
    <property type="entry name" value="Glyco_trans_31"/>
</dbReference>
<keyword evidence="6" id="KW-0735">Signal-anchor</keyword>
<keyword evidence="4" id="KW-0808">Transferase</keyword>
<dbReference type="Proteomes" id="UP001151699">
    <property type="component" value="Chromosome X"/>
</dbReference>
<keyword evidence="5" id="KW-0812">Transmembrane</keyword>
<comment type="caution">
    <text evidence="11">The sequence shown here is derived from an EMBL/GenBank/DDBJ whole genome shotgun (WGS) entry which is preliminary data.</text>
</comment>
<organism evidence="11 12">
    <name type="scientific">Pseudolycoriella hygida</name>
    <dbReference type="NCBI Taxonomy" id="35572"/>
    <lineage>
        <taxon>Eukaryota</taxon>
        <taxon>Metazoa</taxon>
        <taxon>Ecdysozoa</taxon>
        <taxon>Arthropoda</taxon>
        <taxon>Hexapoda</taxon>
        <taxon>Insecta</taxon>
        <taxon>Pterygota</taxon>
        <taxon>Neoptera</taxon>
        <taxon>Endopterygota</taxon>
        <taxon>Diptera</taxon>
        <taxon>Nematocera</taxon>
        <taxon>Sciaroidea</taxon>
        <taxon>Sciaridae</taxon>
        <taxon>Pseudolycoriella</taxon>
    </lineage>
</organism>
<evidence type="ECO:0000256" key="8">
    <source>
        <dbReference type="ARBA" id="ARBA00023034"/>
    </source>
</evidence>
<accession>A0A9Q0RZ32</accession>
<evidence type="ECO:0000256" key="7">
    <source>
        <dbReference type="ARBA" id="ARBA00022989"/>
    </source>
</evidence>
<dbReference type="Gene3D" id="3.90.550.50">
    <property type="match status" value="1"/>
</dbReference>
<dbReference type="OrthoDB" id="5512589at2759"/>
<evidence type="ECO:0000256" key="5">
    <source>
        <dbReference type="ARBA" id="ARBA00022692"/>
    </source>
</evidence>
<evidence type="ECO:0000256" key="10">
    <source>
        <dbReference type="RuleBase" id="RU363063"/>
    </source>
</evidence>
<dbReference type="AlphaFoldDB" id="A0A9Q0RZ32"/>
<name>A0A9Q0RZ32_9DIPT</name>
<proteinExistence type="inferred from homology"/>
<evidence type="ECO:0000256" key="9">
    <source>
        <dbReference type="ARBA" id="ARBA00023136"/>
    </source>
</evidence>
<evidence type="ECO:0000256" key="4">
    <source>
        <dbReference type="ARBA" id="ARBA00022679"/>
    </source>
</evidence>
<keyword evidence="3 10" id="KW-0328">Glycosyltransferase</keyword>
<dbReference type="GO" id="GO:0006493">
    <property type="term" value="P:protein O-linked glycosylation"/>
    <property type="evidence" value="ECO:0007669"/>
    <property type="project" value="TreeGrafter"/>
</dbReference>
<dbReference type="GO" id="GO:0000139">
    <property type="term" value="C:Golgi membrane"/>
    <property type="evidence" value="ECO:0007669"/>
    <property type="project" value="UniProtKB-SubCell"/>
</dbReference>
<evidence type="ECO:0000313" key="11">
    <source>
        <dbReference type="EMBL" id="KAJ6638132.1"/>
    </source>
</evidence>
<reference evidence="11" key="1">
    <citation type="submission" date="2022-07" db="EMBL/GenBank/DDBJ databases">
        <authorList>
            <person name="Trinca V."/>
            <person name="Uliana J.V.C."/>
            <person name="Torres T.T."/>
            <person name="Ward R.J."/>
            <person name="Monesi N."/>
        </authorList>
    </citation>
    <scope>NUCLEOTIDE SEQUENCE</scope>
    <source>
        <strain evidence="11">HSMRA1968</strain>
        <tissue evidence="11">Whole embryos</tissue>
    </source>
</reference>
<comment type="similarity">
    <text evidence="2 10">Belongs to the glycosyltransferase 31 family.</text>
</comment>
<evidence type="ECO:0000256" key="1">
    <source>
        <dbReference type="ARBA" id="ARBA00004323"/>
    </source>
</evidence>
<evidence type="ECO:0000313" key="12">
    <source>
        <dbReference type="Proteomes" id="UP001151699"/>
    </source>
</evidence>
<keyword evidence="7" id="KW-1133">Transmembrane helix</keyword>
<dbReference type="Pfam" id="PF01762">
    <property type="entry name" value="Galactosyl_T"/>
    <property type="match status" value="1"/>
</dbReference>
<gene>
    <name evidence="11" type="primary">B3GALT5_2</name>
    <name evidence="11" type="ORF">Bhyg_10865</name>
</gene>
<keyword evidence="9" id="KW-0472">Membrane</keyword>
<dbReference type="EC" id="2.4.1.-" evidence="10"/>
<dbReference type="PANTHER" id="PTHR11214">
    <property type="entry name" value="BETA-1,3-N-ACETYLGLUCOSAMINYLTRANSFERASE"/>
    <property type="match status" value="1"/>
</dbReference>
<evidence type="ECO:0000256" key="2">
    <source>
        <dbReference type="ARBA" id="ARBA00008661"/>
    </source>
</evidence>
<keyword evidence="8 10" id="KW-0333">Golgi apparatus</keyword>
<dbReference type="EMBL" id="WJQU01000003">
    <property type="protein sequence ID" value="KAJ6638132.1"/>
    <property type="molecule type" value="Genomic_DNA"/>
</dbReference>
<sequence length="385" mass="44914">MKMKLLGPTNSKCKFIHHFLAAVTKKRKMLLLLLILTVFLFITTLRLPVSLNHLQLKFHSNMDINSTTLMENHNQSVAPLSATYAHPRSLIIVILSARRNFAQRKLVRETYGAIKKANNITISALYFMLGDLDKPDDERVDPSKIEAENMAFGDIVMGHFVDSYRNLTMKTVMAYEWIRSICQDDQFVLKTDDDVLVNIFKLTQDLNELSPTDVKSSNFWCIIHWGENTVTEEISPFYVKPGTFSNDLFPDHCAGLGYVTTVTVVDRIIKEVYKSFVGELFAHEDVFMTAIVPEKINSKIDSDVDRLKLVERYEWQSYDLETLMEGDNSKFLVDLLRCPIDRMENYLEFRKRFGKAVFYLFTHDSEFEERYRKLWRIIRNTFKSY</sequence>